<keyword evidence="2" id="KW-0547">Nucleotide-binding</keyword>
<dbReference type="InterPro" id="IPR001245">
    <property type="entry name" value="Ser-Thr/Tyr_kinase_cat_dom"/>
</dbReference>
<protein>
    <recommendedName>
        <fullName evidence="3">Serine-threonine/tyrosine-protein kinase catalytic domain-containing protein</fullName>
    </recommendedName>
</protein>
<dbReference type="PANTHER" id="PTHR47976:SF62">
    <property type="entry name" value="RECEPTOR-LIKE SERINE_THREONINE-PROTEIN KINASE"/>
    <property type="match status" value="1"/>
</dbReference>
<accession>A0ABQ7TX39</accession>
<dbReference type="InterPro" id="IPR051343">
    <property type="entry name" value="G-type_lectin_kinases/EP1-like"/>
</dbReference>
<evidence type="ECO:0000313" key="5">
    <source>
        <dbReference type="Proteomes" id="UP000826656"/>
    </source>
</evidence>
<reference evidence="4 5" key="1">
    <citation type="journal article" date="2021" name="bioRxiv">
        <title>Chromosome-scale and haplotype-resolved genome assembly of a tetraploid potato cultivar.</title>
        <authorList>
            <person name="Sun H."/>
            <person name="Jiao W.-B."/>
            <person name="Krause K."/>
            <person name="Campoy J.A."/>
            <person name="Goel M."/>
            <person name="Folz-Donahue K."/>
            <person name="Kukat C."/>
            <person name="Huettel B."/>
            <person name="Schneeberger K."/>
        </authorList>
    </citation>
    <scope>NUCLEOTIDE SEQUENCE [LARGE SCALE GENOMIC DNA]</scope>
    <source>
        <strain evidence="4">SolTubOtavaFocal</strain>
        <tissue evidence="4">Leaves</tissue>
    </source>
</reference>
<dbReference type="InterPro" id="IPR017441">
    <property type="entry name" value="Protein_kinase_ATP_BS"/>
</dbReference>
<dbReference type="Proteomes" id="UP000826656">
    <property type="component" value="Unassembled WGS sequence"/>
</dbReference>
<feature type="domain" description="Serine-threonine/tyrosine-protein kinase catalytic" evidence="3">
    <location>
        <begin position="35"/>
        <end position="85"/>
    </location>
</feature>
<dbReference type="Gene3D" id="3.30.200.20">
    <property type="entry name" value="Phosphorylase Kinase, domain 1"/>
    <property type="match status" value="1"/>
</dbReference>
<keyword evidence="1" id="KW-0732">Signal</keyword>
<name>A0ABQ7TX39_SOLTU</name>
<evidence type="ECO:0000259" key="3">
    <source>
        <dbReference type="Pfam" id="PF07714"/>
    </source>
</evidence>
<feature type="binding site" evidence="2">
    <location>
        <position position="65"/>
    </location>
    <ligand>
        <name>ATP</name>
        <dbReference type="ChEBI" id="CHEBI:30616"/>
    </ligand>
</feature>
<keyword evidence="2" id="KW-0067">ATP-binding</keyword>
<dbReference type="PANTHER" id="PTHR47976">
    <property type="entry name" value="G-TYPE LECTIN S-RECEPTOR-LIKE SERINE/THREONINE-PROTEIN KINASE SD2-5"/>
    <property type="match status" value="1"/>
</dbReference>
<dbReference type="InterPro" id="IPR011009">
    <property type="entry name" value="Kinase-like_dom_sf"/>
</dbReference>
<proteinExistence type="predicted"/>
<comment type="caution">
    <text evidence="4">The sequence shown here is derived from an EMBL/GenBank/DDBJ whole genome shotgun (WGS) entry which is preliminary data.</text>
</comment>
<gene>
    <name evidence="4" type="ORF">KY290_037770</name>
</gene>
<keyword evidence="5" id="KW-1185">Reference proteome</keyword>
<evidence type="ECO:0000256" key="2">
    <source>
        <dbReference type="PROSITE-ProRule" id="PRU10141"/>
    </source>
</evidence>
<dbReference type="Pfam" id="PF07714">
    <property type="entry name" value="PK_Tyr_Ser-Thr"/>
    <property type="match status" value="1"/>
</dbReference>
<sequence length="89" mass="9764">MKKYRDAKTPPKRKAIAMYLRAFSIQQLHEATNGIKNKLGQGASGGVYSGILKLEDEEVEVAVKKLGNGIEQGDDKELLAEVRVIGLTH</sequence>
<organism evidence="4 5">
    <name type="scientific">Solanum tuberosum</name>
    <name type="common">Potato</name>
    <dbReference type="NCBI Taxonomy" id="4113"/>
    <lineage>
        <taxon>Eukaryota</taxon>
        <taxon>Viridiplantae</taxon>
        <taxon>Streptophyta</taxon>
        <taxon>Embryophyta</taxon>
        <taxon>Tracheophyta</taxon>
        <taxon>Spermatophyta</taxon>
        <taxon>Magnoliopsida</taxon>
        <taxon>eudicotyledons</taxon>
        <taxon>Gunneridae</taxon>
        <taxon>Pentapetalae</taxon>
        <taxon>asterids</taxon>
        <taxon>lamiids</taxon>
        <taxon>Solanales</taxon>
        <taxon>Solanaceae</taxon>
        <taxon>Solanoideae</taxon>
        <taxon>Solaneae</taxon>
        <taxon>Solanum</taxon>
    </lineage>
</organism>
<dbReference type="SUPFAM" id="SSF56112">
    <property type="entry name" value="Protein kinase-like (PK-like)"/>
    <property type="match status" value="1"/>
</dbReference>
<evidence type="ECO:0000313" key="4">
    <source>
        <dbReference type="EMBL" id="KAH0739065.1"/>
    </source>
</evidence>
<dbReference type="PROSITE" id="PS00107">
    <property type="entry name" value="PROTEIN_KINASE_ATP"/>
    <property type="match status" value="1"/>
</dbReference>
<dbReference type="EMBL" id="JAIVGD010000028">
    <property type="protein sequence ID" value="KAH0739065.1"/>
    <property type="molecule type" value="Genomic_DNA"/>
</dbReference>
<evidence type="ECO:0000256" key="1">
    <source>
        <dbReference type="ARBA" id="ARBA00022729"/>
    </source>
</evidence>